<dbReference type="PROSITE" id="PS50206">
    <property type="entry name" value="RHODANESE_3"/>
    <property type="match status" value="1"/>
</dbReference>
<evidence type="ECO:0000313" key="2">
    <source>
        <dbReference type="EMBL" id="BAE49083.1"/>
    </source>
</evidence>
<dbReference type="PANTHER" id="PTHR43031:SF1">
    <property type="entry name" value="PYRIDINE NUCLEOTIDE-DISULPHIDE OXIDOREDUCTASE"/>
    <property type="match status" value="1"/>
</dbReference>
<evidence type="ECO:0000259" key="1">
    <source>
        <dbReference type="PROSITE" id="PS50206"/>
    </source>
</evidence>
<dbReference type="Pfam" id="PF00581">
    <property type="entry name" value="Rhodanese"/>
    <property type="match status" value="1"/>
</dbReference>
<accession>Q2WAP2</accession>
<dbReference type="KEGG" id="mag:amb0279"/>
<dbReference type="AlphaFoldDB" id="Q2WAP2"/>
<name>Q2WAP2_PARM1</name>
<dbReference type="InterPro" id="IPR036873">
    <property type="entry name" value="Rhodanese-like_dom_sf"/>
</dbReference>
<dbReference type="Proteomes" id="UP000007058">
    <property type="component" value="Chromosome"/>
</dbReference>
<keyword evidence="3" id="KW-1185">Reference proteome</keyword>
<dbReference type="EMBL" id="AP007255">
    <property type="protein sequence ID" value="BAE49083.1"/>
    <property type="molecule type" value="Genomic_DNA"/>
</dbReference>
<reference evidence="2 3" key="1">
    <citation type="journal article" date="2005" name="DNA Res.">
        <title>Complete genome sequence of the facultative anaerobic magnetotactic bacterium Magnetospirillum sp. strain AMB-1.</title>
        <authorList>
            <person name="Matsunaga T."/>
            <person name="Okamura Y."/>
            <person name="Fukuda Y."/>
            <person name="Wahyudi A.T."/>
            <person name="Murase Y."/>
            <person name="Takeyama H."/>
        </authorList>
    </citation>
    <scope>NUCLEOTIDE SEQUENCE [LARGE SCALE GENOMIC DNA]</scope>
    <source>
        <strain evidence="3">ATCC 700264 / AMB-1</strain>
    </source>
</reference>
<dbReference type="InterPro" id="IPR001763">
    <property type="entry name" value="Rhodanese-like_dom"/>
</dbReference>
<organism evidence="2 3">
    <name type="scientific">Paramagnetospirillum magneticum (strain ATCC 700264 / AMB-1)</name>
    <name type="common">Magnetospirillum magneticum</name>
    <dbReference type="NCBI Taxonomy" id="342108"/>
    <lineage>
        <taxon>Bacteria</taxon>
        <taxon>Pseudomonadati</taxon>
        <taxon>Pseudomonadota</taxon>
        <taxon>Alphaproteobacteria</taxon>
        <taxon>Rhodospirillales</taxon>
        <taxon>Magnetospirillaceae</taxon>
        <taxon>Paramagnetospirillum</taxon>
    </lineage>
</organism>
<dbReference type="Gene3D" id="3.40.250.10">
    <property type="entry name" value="Rhodanese-like domain"/>
    <property type="match status" value="1"/>
</dbReference>
<sequence>MTKPWPCWRWGGRCISDTSTSEVPMRILTTAALLLSLACPALAAEVKSISAPEALAALKKGEVVLVDIRQPEEWKQTGVPDGARLIPMRHPEGGAGFVRDLLAATKGDRNAPVALICRTGNRSGATARALSDAGFTHVLDVSEGMAGSGAGPGWVKRELPMTRCPVC</sequence>
<dbReference type="CDD" id="cd00158">
    <property type="entry name" value="RHOD"/>
    <property type="match status" value="1"/>
</dbReference>
<dbReference type="HOGENOM" id="CLU_089574_10_2_5"/>
<gene>
    <name evidence="2" type="ordered locus">amb0279</name>
</gene>
<dbReference type="SMART" id="SM00450">
    <property type="entry name" value="RHOD"/>
    <property type="match status" value="1"/>
</dbReference>
<dbReference type="GO" id="GO:0016740">
    <property type="term" value="F:transferase activity"/>
    <property type="evidence" value="ECO:0007669"/>
    <property type="project" value="UniProtKB-KW"/>
</dbReference>
<dbReference type="InterPro" id="IPR050229">
    <property type="entry name" value="GlpE_sulfurtransferase"/>
</dbReference>
<dbReference type="SUPFAM" id="SSF52821">
    <property type="entry name" value="Rhodanese/Cell cycle control phosphatase"/>
    <property type="match status" value="1"/>
</dbReference>
<dbReference type="STRING" id="342108.amb0279"/>
<dbReference type="PANTHER" id="PTHR43031">
    <property type="entry name" value="FAD-DEPENDENT OXIDOREDUCTASE"/>
    <property type="match status" value="1"/>
</dbReference>
<evidence type="ECO:0000313" key="3">
    <source>
        <dbReference type="Proteomes" id="UP000007058"/>
    </source>
</evidence>
<protein>
    <submittedName>
        <fullName evidence="2">Rhodanese-related sulfurtransferase</fullName>
    </submittedName>
</protein>
<proteinExistence type="predicted"/>
<feature type="domain" description="Rhodanese" evidence="1">
    <location>
        <begin position="59"/>
        <end position="163"/>
    </location>
</feature>